<feature type="compositionally biased region" description="Acidic residues" evidence="1">
    <location>
        <begin position="1"/>
        <end position="11"/>
    </location>
</feature>
<comment type="caution">
    <text evidence="2">The sequence shown here is derived from an EMBL/GenBank/DDBJ whole genome shotgun (WGS) entry which is preliminary data.</text>
</comment>
<dbReference type="Proteomes" id="UP001286313">
    <property type="component" value="Unassembled WGS sequence"/>
</dbReference>
<feature type="compositionally biased region" description="Polar residues" evidence="1">
    <location>
        <begin position="55"/>
        <end position="96"/>
    </location>
</feature>
<accession>A0AAE1K4U1</accession>
<organism evidence="2 3">
    <name type="scientific">Petrolisthes cinctipes</name>
    <name type="common">Flat porcelain crab</name>
    <dbReference type="NCBI Taxonomy" id="88211"/>
    <lineage>
        <taxon>Eukaryota</taxon>
        <taxon>Metazoa</taxon>
        <taxon>Ecdysozoa</taxon>
        <taxon>Arthropoda</taxon>
        <taxon>Crustacea</taxon>
        <taxon>Multicrustacea</taxon>
        <taxon>Malacostraca</taxon>
        <taxon>Eumalacostraca</taxon>
        <taxon>Eucarida</taxon>
        <taxon>Decapoda</taxon>
        <taxon>Pleocyemata</taxon>
        <taxon>Anomura</taxon>
        <taxon>Galatheoidea</taxon>
        <taxon>Porcellanidae</taxon>
        <taxon>Petrolisthes</taxon>
    </lineage>
</organism>
<reference evidence="2" key="1">
    <citation type="submission" date="2023-10" db="EMBL/GenBank/DDBJ databases">
        <title>Genome assemblies of two species of porcelain crab, Petrolisthes cinctipes and Petrolisthes manimaculis (Anomura: Porcellanidae).</title>
        <authorList>
            <person name="Angst P."/>
        </authorList>
    </citation>
    <scope>NUCLEOTIDE SEQUENCE</scope>
    <source>
        <strain evidence="2">PB745_01</strain>
        <tissue evidence="2">Gill</tissue>
    </source>
</reference>
<dbReference type="AlphaFoldDB" id="A0AAE1K4U1"/>
<evidence type="ECO:0000313" key="2">
    <source>
        <dbReference type="EMBL" id="KAK3862943.1"/>
    </source>
</evidence>
<evidence type="ECO:0000256" key="1">
    <source>
        <dbReference type="SAM" id="MobiDB-lite"/>
    </source>
</evidence>
<protein>
    <submittedName>
        <fullName evidence="2">Uncharacterized protein</fullName>
    </submittedName>
</protein>
<sequence>MLDEQQEEEGGEVGRKREEEEWRGIEERKVLKRAEPIAADNHKDDGKSCDEASHTRTPLSSSSPNDGVSQLSSRSSDGIFISTQQNSTKSPLQNQF</sequence>
<name>A0AAE1K4U1_PETCI</name>
<proteinExistence type="predicted"/>
<gene>
    <name evidence="2" type="ORF">Pcinc_031231</name>
</gene>
<feature type="compositionally biased region" description="Basic and acidic residues" evidence="1">
    <location>
        <begin position="12"/>
        <end position="54"/>
    </location>
</feature>
<evidence type="ECO:0000313" key="3">
    <source>
        <dbReference type="Proteomes" id="UP001286313"/>
    </source>
</evidence>
<feature type="region of interest" description="Disordered" evidence="1">
    <location>
        <begin position="1"/>
        <end position="96"/>
    </location>
</feature>
<keyword evidence="3" id="KW-1185">Reference proteome</keyword>
<dbReference type="EMBL" id="JAWQEG010004123">
    <property type="protein sequence ID" value="KAK3862943.1"/>
    <property type="molecule type" value="Genomic_DNA"/>
</dbReference>